<feature type="transmembrane region" description="Helical" evidence="6">
    <location>
        <begin position="124"/>
        <end position="145"/>
    </location>
</feature>
<dbReference type="InterPro" id="IPR036259">
    <property type="entry name" value="MFS_trans_sf"/>
</dbReference>
<feature type="transmembrane region" description="Helical" evidence="6">
    <location>
        <begin position="34"/>
        <end position="55"/>
    </location>
</feature>
<feature type="region of interest" description="Disordered" evidence="5">
    <location>
        <begin position="1"/>
        <end position="26"/>
    </location>
</feature>
<dbReference type="GO" id="GO:0005886">
    <property type="term" value="C:plasma membrane"/>
    <property type="evidence" value="ECO:0007669"/>
    <property type="project" value="UniProtKB-SubCell"/>
</dbReference>
<dbReference type="InterPro" id="IPR011701">
    <property type="entry name" value="MFS"/>
</dbReference>
<evidence type="ECO:0000256" key="1">
    <source>
        <dbReference type="ARBA" id="ARBA00004651"/>
    </source>
</evidence>
<keyword evidence="4 6" id="KW-0472">Membrane</keyword>
<feature type="transmembrane region" description="Helical" evidence="6">
    <location>
        <begin position="216"/>
        <end position="235"/>
    </location>
</feature>
<feature type="compositionally biased region" description="Basic and acidic residues" evidence="5">
    <location>
        <begin position="1"/>
        <end position="14"/>
    </location>
</feature>
<feature type="transmembrane region" description="Helical" evidence="6">
    <location>
        <begin position="474"/>
        <end position="494"/>
    </location>
</feature>
<dbReference type="Gene3D" id="1.20.1250.20">
    <property type="entry name" value="MFS general substrate transporter like domains"/>
    <property type="match status" value="1"/>
</dbReference>
<evidence type="ECO:0000256" key="5">
    <source>
        <dbReference type="SAM" id="MobiDB-lite"/>
    </source>
</evidence>
<protein>
    <submittedName>
        <fullName evidence="8">MFS transporter</fullName>
    </submittedName>
</protein>
<feature type="transmembrane region" description="Helical" evidence="6">
    <location>
        <begin position="98"/>
        <end position="118"/>
    </location>
</feature>
<keyword evidence="2 6" id="KW-0812">Transmembrane</keyword>
<evidence type="ECO:0000256" key="2">
    <source>
        <dbReference type="ARBA" id="ARBA00022692"/>
    </source>
</evidence>
<dbReference type="OrthoDB" id="7375466at2"/>
<reference evidence="9" key="1">
    <citation type="journal article" date="2021" name="Curr. Microbiol.">
        <title>Complete genome of nocamycin-producing strain Saccharothrix syringae NRRL B-16468 reveals the biosynthetic potential for secondary metabolites.</title>
        <authorList>
            <person name="Mo X."/>
            <person name="Yang S."/>
        </authorList>
    </citation>
    <scope>NUCLEOTIDE SEQUENCE [LARGE SCALE GENOMIC DNA]</scope>
    <source>
        <strain evidence="9">ATCC 51364 / DSM 43886 / JCM 6844 / KCTC 9398 / NBRC 14523 / NRRL B-16468 / INA 2240</strain>
    </source>
</reference>
<name>A0A5Q0H6W0_SACSY</name>
<feature type="transmembrane region" description="Helical" evidence="6">
    <location>
        <begin position="350"/>
        <end position="366"/>
    </location>
</feature>
<feature type="transmembrane region" description="Helical" evidence="6">
    <location>
        <begin position="420"/>
        <end position="442"/>
    </location>
</feature>
<dbReference type="SUPFAM" id="SSF103473">
    <property type="entry name" value="MFS general substrate transporter"/>
    <property type="match status" value="1"/>
</dbReference>
<evidence type="ECO:0000259" key="7">
    <source>
        <dbReference type="PROSITE" id="PS50850"/>
    </source>
</evidence>
<accession>A0A5Q0H6W0</accession>
<evidence type="ECO:0000256" key="3">
    <source>
        <dbReference type="ARBA" id="ARBA00022989"/>
    </source>
</evidence>
<feature type="transmembrane region" description="Helical" evidence="6">
    <location>
        <begin position="157"/>
        <end position="178"/>
    </location>
</feature>
<feature type="domain" description="Major facilitator superfamily (MFS) profile" evidence="7">
    <location>
        <begin position="32"/>
        <end position="498"/>
    </location>
</feature>
<dbReference type="InterPro" id="IPR020846">
    <property type="entry name" value="MFS_dom"/>
</dbReference>
<dbReference type="EMBL" id="CP034550">
    <property type="protein sequence ID" value="QFZ21452.1"/>
    <property type="molecule type" value="Genomic_DNA"/>
</dbReference>
<keyword evidence="3 6" id="KW-1133">Transmembrane helix</keyword>
<feature type="transmembrane region" description="Helical" evidence="6">
    <location>
        <begin position="321"/>
        <end position="338"/>
    </location>
</feature>
<evidence type="ECO:0000313" key="9">
    <source>
        <dbReference type="Proteomes" id="UP000325787"/>
    </source>
</evidence>
<comment type="subcellular location">
    <subcellularLocation>
        <location evidence="1">Cell membrane</location>
        <topology evidence="1">Multi-pass membrane protein</topology>
    </subcellularLocation>
</comment>
<dbReference type="Gene3D" id="1.20.1720.10">
    <property type="entry name" value="Multidrug resistance protein D"/>
    <property type="match status" value="1"/>
</dbReference>
<dbReference type="PANTHER" id="PTHR42718:SF49">
    <property type="entry name" value="EXPORT PROTEIN"/>
    <property type="match status" value="1"/>
</dbReference>
<dbReference type="AlphaFoldDB" id="A0A5Q0H6W0"/>
<dbReference type="Pfam" id="PF07690">
    <property type="entry name" value="MFS_1"/>
    <property type="match status" value="1"/>
</dbReference>
<feature type="transmembrane region" description="Helical" evidence="6">
    <location>
        <begin position="247"/>
        <end position="265"/>
    </location>
</feature>
<feature type="transmembrane region" description="Helical" evidence="6">
    <location>
        <begin position="67"/>
        <end position="86"/>
    </location>
</feature>
<dbReference type="RefSeq" id="WP_051766837.1">
    <property type="nucleotide sequence ID" value="NZ_CP034550.1"/>
</dbReference>
<feature type="transmembrane region" description="Helical" evidence="6">
    <location>
        <begin position="378"/>
        <end position="399"/>
    </location>
</feature>
<dbReference type="PANTHER" id="PTHR42718">
    <property type="entry name" value="MAJOR FACILITATOR SUPERFAMILY MULTIDRUG TRANSPORTER MFSC"/>
    <property type="match status" value="1"/>
</dbReference>
<gene>
    <name evidence="8" type="ORF">EKG83_32320</name>
</gene>
<keyword evidence="9" id="KW-1185">Reference proteome</keyword>
<dbReference type="KEGG" id="ssyi:EKG83_32320"/>
<feature type="transmembrane region" description="Helical" evidence="6">
    <location>
        <begin position="184"/>
        <end position="204"/>
    </location>
</feature>
<sequence length="500" mass="50434">MSGRRPTEPTEADPRPGAAPVAATPPRHPLPARFTVLLGYLVVPMALSGTTIALPHVATTLGGSGEALQWVLTGYFLAASCLMLVAGSLGDLFGRRRVYRIGAATYVAGTVACALAQDVLVLDVARTVCGIGAAGIMAGGGAILAQTFEGEARTRAFALVGTSVGVGLAFGPTLSGWLVDAFGWRAMFGAFAAAALVVLLGTLLSGESAAATRPRLDLPGAATLVVALAALMWGLNQVTGLGWTSPVVLGCLALSAVAFAAFAAVERRREFPIVPLSLLGDRRFAGWLVAALTTAVGTAGVLVYLPTYLQSAGGVSPGDTGAVMLAMTLPILVTPPLAGRLVTGGASPRLLIAGVMALFAAGNAWLTTLDASGVPPVLGPLVLIGIANGVAAGIVDAQAMDLVPAERVGMASGLLHTMRGGANTLVVTLFGAALVSVVQAGVGDRALAGRVVAGDPAGPDRAALVAEYTSAWQVVLWCVAALCALAGLAVHRMLRPHDRP</sequence>
<evidence type="ECO:0000256" key="4">
    <source>
        <dbReference type="ARBA" id="ARBA00023136"/>
    </source>
</evidence>
<evidence type="ECO:0000313" key="8">
    <source>
        <dbReference type="EMBL" id="QFZ21452.1"/>
    </source>
</evidence>
<evidence type="ECO:0000256" key="6">
    <source>
        <dbReference type="SAM" id="Phobius"/>
    </source>
</evidence>
<dbReference type="GO" id="GO:0022857">
    <property type="term" value="F:transmembrane transporter activity"/>
    <property type="evidence" value="ECO:0007669"/>
    <property type="project" value="InterPro"/>
</dbReference>
<proteinExistence type="predicted"/>
<feature type="transmembrane region" description="Helical" evidence="6">
    <location>
        <begin position="286"/>
        <end position="309"/>
    </location>
</feature>
<dbReference type="Proteomes" id="UP000325787">
    <property type="component" value="Chromosome"/>
</dbReference>
<dbReference type="PROSITE" id="PS50850">
    <property type="entry name" value="MFS"/>
    <property type="match status" value="1"/>
</dbReference>
<organism evidence="8 9">
    <name type="scientific">Saccharothrix syringae</name>
    <name type="common">Nocardiopsis syringae</name>
    <dbReference type="NCBI Taxonomy" id="103733"/>
    <lineage>
        <taxon>Bacteria</taxon>
        <taxon>Bacillati</taxon>
        <taxon>Actinomycetota</taxon>
        <taxon>Actinomycetes</taxon>
        <taxon>Pseudonocardiales</taxon>
        <taxon>Pseudonocardiaceae</taxon>
        <taxon>Saccharothrix</taxon>
    </lineage>
</organism>
<dbReference type="CDD" id="cd17321">
    <property type="entry name" value="MFS_MMR_MDR_like"/>
    <property type="match status" value="1"/>
</dbReference>